<organism evidence="11 12">
    <name type="scientific">Vibrio eleionomae</name>
    <dbReference type="NCBI Taxonomy" id="2653505"/>
    <lineage>
        <taxon>Bacteria</taxon>
        <taxon>Pseudomonadati</taxon>
        <taxon>Pseudomonadota</taxon>
        <taxon>Gammaproteobacteria</taxon>
        <taxon>Vibrionales</taxon>
        <taxon>Vibrionaceae</taxon>
        <taxon>Vibrio</taxon>
    </lineage>
</organism>
<feature type="transmembrane region" description="Helical" evidence="9">
    <location>
        <begin position="91"/>
        <end position="109"/>
    </location>
</feature>
<dbReference type="InterPro" id="IPR007387">
    <property type="entry name" value="TRAP_DctQ"/>
</dbReference>
<keyword evidence="12" id="KW-1185">Reference proteome</keyword>
<evidence type="ECO:0000313" key="11">
    <source>
        <dbReference type="EMBL" id="MZI92752.1"/>
    </source>
</evidence>
<dbReference type="GO" id="GO:0015740">
    <property type="term" value="P:C4-dicarboxylate transport"/>
    <property type="evidence" value="ECO:0007669"/>
    <property type="project" value="TreeGrafter"/>
</dbReference>
<evidence type="ECO:0000313" key="12">
    <source>
        <dbReference type="Proteomes" id="UP000462621"/>
    </source>
</evidence>
<keyword evidence="5 9" id="KW-0812">Transmembrane</keyword>
<comment type="function">
    <text evidence="9">Part of the tripartite ATP-independent periplasmic (TRAP) transport system.</text>
</comment>
<comment type="subunit">
    <text evidence="9">The complex comprises the extracytoplasmic solute receptor protein and the two transmembrane proteins.</text>
</comment>
<evidence type="ECO:0000256" key="4">
    <source>
        <dbReference type="ARBA" id="ARBA00022519"/>
    </source>
</evidence>
<keyword evidence="7 9" id="KW-0472">Membrane</keyword>
<protein>
    <recommendedName>
        <fullName evidence="9">TRAP transporter small permease protein</fullName>
    </recommendedName>
</protein>
<evidence type="ECO:0000256" key="7">
    <source>
        <dbReference type="ARBA" id="ARBA00023136"/>
    </source>
</evidence>
<dbReference type="Proteomes" id="UP000462621">
    <property type="component" value="Unassembled WGS sequence"/>
</dbReference>
<keyword evidence="3" id="KW-1003">Cell membrane</keyword>
<feature type="transmembrane region" description="Helical" evidence="9">
    <location>
        <begin position="51"/>
        <end position="70"/>
    </location>
</feature>
<evidence type="ECO:0000256" key="6">
    <source>
        <dbReference type="ARBA" id="ARBA00022989"/>
    </source>
</evidence>
<reference evidence="11 12" key="1">
    <citation type="submission" date="2019-10" db="EMBL/GenBank/DDBJ databases">
        <title>Vibrio sp. nov. isolated from a shrimp pond.</title>
        <authorList>
            <person name="Gomez-Gil B."/>
            <person name="Enciso-Ibarra J."/>
            <person name="Enciso-Ibarra K."/>
            <person name="Bolan-Mejia C."/>
        </authorList>
    </citation>
    <scope>NUCLEOTIDE SEQUENCE [LARGE SCALE GENOMIC DNA]</scope>
    <source>
        <strain evidence="11 12">CAIM 722</strain>
    </source>
</reference>
<dbReference type="Pfam" id="PF04290">
    <property type="entry name" value="DctQ"/>
    <property type="match status" value="1"/>
</dbReference>
<name>A0A7X4RU09_9VIBR</name>
<accession>A0A7X4RU09</accession>
<keyword evidence="4 9" id="KW-0997">Cell inner membrane</keyword>
<dbReference type="PANTHER" id="PTHR35011:SF10">
    <property type="entry name" value="TRAP TRANSPORTER SMALL PERMEASE PROTEIN"/>
    <property type="match status" value="1"/>
</dbReference>
<dbReference type="InterPro" id="IPR055348">
    <property type="entry name" value="DctQ"/>
</dbReference>
<evidence type="ECO:0000256" key="1">
    <source>
        <dbReference type="ARBA" id="ARBA00004429"/>
    </source>
</evidence>
<dbReference type="PANTHER" id="PTHR35011">
    <property type="entry name" value="2,3-DIKETO-L-GULONATE TRAP TRANSPORTER SMALL PERMEASE PROTEIN YIAM"/>
    <property type="match status" value="1"/>
</dbReference>
<feature type="domain" description="Tripartite ATP-independent periplasmic transporters DctQ component" evidence="10">
    <location>
        <begin position="26"/>
        <end position="154"/>
    </location>
</feature>
<feature type="transmembrane region" description="Helical" evidence="9">
    <location>
        <begin position="129"/>
        <end position="150"/>
    </location>
</feature>
<comment type="caution">
    <text evidence="11">The sequence shown here is derived from an EMBL/GenBank/DDBJ whole genome shotgun (WGS) entry which is preliminary data.</text>
</comment>
<evidence type="ECO:0000256" key="8">
    <source>
        <dbReference type="ARBA" id="ARBA00038436"/>
    </source>
</evidence>
<comment type="similarity">
    <text evidence="8 9">Belongs to the TRAP transporter small permease family.</text>
</comment>
<dbReference type="RefSeq" id="WP_161154053.1">
    <property type="nucleotide sequence ID" value="NZ_WEKT01000007.1"/>
</dbReference>
<proteinExistence type="inferred from homology"/>
<dbReference type="EMBL" id="WEKT01000007">
    <property type="protein sequence ID" value="MZI92752.1"/>
    <property type="molecule type" value="Genomic_DNA"/>
</dbReference>
<evidence type="ECO:0000259" key="10">
    <source>
        <dbReference type="Pfam" id="PF04290"/>
    </source>
</evidence>
<dbReference type="AlphaFoldDB" id="A0A7X4RU09"/>
<evidence type="ECO:0000256" key="9">
    <source>
        <dbReference type="RuleBase" id="RU369079"/>
    </source>
</evidence>
<keyword evidence="6 9" id="KW-1133">Transmembrane helix</keyword>
<evidence type="ECO:0000256" key="3">
    <source>
        <dbReference type="ARBA" id="ARBA00022475"/>
    </source>
</evidence>
<dbReference type="GO" id="GO:0022857">
    <property type="term" value="F:transmembrane transporter activity"/>
    <property type="evidence" value="ECO:0007669"/>
    <property type="project" value="UniProtKB-UniRule"/>
</dbReference>
<evidence type="ECO:0000256" key="2">
    <source>
        <dbReference type="ARBA" id="ARBA00022448"/>
    </source>
</evidence>
<gene>
    <name evidence="11" type="ORF">F9817_06040</name>
</gene>
<keyword evidence="2 9" id="KW-0813">Transport</keyword>
<sequence>MSNHYLHGKFSSFFTCISICCISVDVLTLLFGVFSRYLLGASPIWIDELSRYLMIGAVMLISGVVLLDGEHMRLNFIDKIKSEKLQKISRCYQYIIMTFVFGFLMYFSFTYAISISKFTTLGLGISKSIPMFSLPIGFLGLFLCSLINLIKSFCHLFSICSYQQEEV</sequence>
<comment type="subcellular location">
    <subcellularLocation>
        <location evidence="1 9">Cell inner membrane</location>
        <topology evidence="1 9">Multi-pass membrane protein</topology>
    </subcellularLocation>
</comment>
<feature type="transmembrane region" description="Helical" evidence="9">
    <location>
        <begin position="12"/>
        <end position="39"/>
    </location>
</feature>
<evidence type="ECO:0000256" key="5">
    <source>
        <dbReference type="ARBA" id="ARBA00022692"/>
    </source>
</evidence>
<dbReference type="GO" id="GO:0005886">
    <property type="term" value="C:plasma membrane"/>
    <property type="evidence" value="ECO:0007669"/>
    <property type="project" value="UniProtKB-SubCell"/>
</dbReference>